<dbReference type="PANTHER" id="PTHR30572">
    <property type="entry name" value="MEMBRANE COMPONENT OF TRANSPORTER-RELATED"/>
    <property type="match status" value="1"/>
</dbReference>
<dbReference type="GO" id="GO:0005886">
    <property type="term" value="C:plasma membrane"/>
    <property type="evidence" value="ECO:0007669"/>
    <property type="project" value="UniProtKB-SubCell"/>
</dbReference>
<feature type="transmembrane region" description="Helical" evidence="7">
    <location>
        <begin position="20"/>
        <end position="45"/>
    </location>
</feature>
<feature type="transmembrane region" description="Helical" evidence="7">
    <location>
        <begin position="384"/>
        <end position="410"/>
    </location>
</feature>
<feature type="transmembrane region" description="Helical" evidence="7">
    <location>
        <begin position="430"/>
        <end position="450"/>
    </location>
</feature>
<organism evidence="9 10">
    <name type="scientific">Microbacterium oxydans</name>
    <dbReference type="NCBI Taxonomy" id="82380"/>
    <lineage>
        <taxon>Bacteria</taxon>
        <taxon>Bacillati</taxon>
        <taxon>Actinomycetota</taxon>
        <taxon>Actinomycetes</taxon>
        <taxon>Micrococcales</taxon>
        <taxon>Microbacteriaceae</taxon>
        <taxon>Microbacterium</taxon>
    </lineage>
</organism>
<feature type="transmembrane region" description="Helical" evidence="7">
    <location>
        <begin position="292"/>
        <end position="313"/>
    </location>
</feature>
<comment type="subcellular location">
    <subcellularLocation>
        <location evidence="1">Cell membrane</location>
        <topology evidence="1">Multi-pass membrane protein</topology>
    </subcellularLocation>
</comment>
<name>A0A0F0KWG7_9MICO</name>
<gene>
    <name evidence="9" type="ORF">RN51_00665</name>
</gene>
<dbReference type="Pfam" id="PF02687">
    <property type="entry name" value="FtsX"/>
    <property type="match status" value="2"/>
</dbReference>
<accession>A0A0F0KWG7</accession>
<dbReference type="EMBL" id="JYIV01000017">
    <property type="protein sequence ID" value="KJL25218.1"/>
    <property type="molecule type" value="Genomic_DNA"/>
</dbReference>
<keyword evidence="5 7" id="KW-0472">Membrane</keyword>
<evidence type="ECO:0000256" key="1">
    <source>
        <dbReference type="ARBA" id="ARBA00004651"/>
    </source>
</evidence>
<proteinExistence type="inferred from homology"/>
<evidence type="ECO:0000256" key="2">
    <source>
        <dbReference type="ARBA" id="ARBA00022475"/>
    </source>
</evidence>
<dbReference type="PATRIC" id="fig|82380.10.peg.664"/>
<evidence type="ECO:0000313" key="9">
    <source>
        <dbReference type="EMBL" id="KJL25218.1"/>
    </source>
</evidence>
<feature type="domain" description="ABC3 transporter permease C-terminal" evidence="8">
    <location>
        <begin position="65"/>
        <end position="181"/>
    </location>
</feature>
<dbReference type="Proteomes" id="UP000033725">
    <property type="component" value="Unassembled WGS sequence"/>
</dbReference>
<protein>
    <submittedName>
        <fullName evidence="9">FtsX-like permease family protein</fullName>
    </submittedName>
</protein>
<keyword evidence="3 7" id="KW-0812">Transmembrane</keyword>
<feature type="transmembrane region" description="Helical" evidence="7">
    <location>
        <begin position="153"/>
        <end position="174"/>
    </location>
</feature>
<feature type="transmembrane region" description="Helical" evidence="7">
    <location>
        <begin position="333"/>
        <end position="354"/>
    </location>
</feature>
<sequence length="467" mass="47727">MYNFTRTIRPHISAGRGATVLVSGLSAWFGTTLLVATAFLTVVVQGSSVGESFTVNVLLTVIAGIFSTIAFYVAGVVTANTFATALAGRVRTIALFRLLGTSATTLRRQAARDGLLVGIVGSTLGTGIALGLCAGAVPLLVLTKAIPDLEYQVVTPIVFAPIVVVTTVTWAAAWTGARRVTAVSPLAALNSDVEPVPEVAHRRPVRTVSSVLLLLVGLGALGGSVALGIHTPFALAPAFVGGVLVFSGVIVGDHLLARSSLWLVGLPLRRGALGRMAATSLRQNPQRSIRTLVGLVIGLTLVMTLAVASATFADALARFDTGTESGGDGVIGTTVAILGAILGFSTIISSVGLVNNVSLSISQRSRELGLLRALGLTAAQVRRLIFWEVAQTTAAGVGVSLLLGVFLGWAGAQSLLGSLVGGFVAPSIPWVFIGAVIVASAALALIATAAPSRRALRSSPIKALQPV</sequence>
<keyword evidence="4 7" id="KW-1133">Transmembrane helix</keyword>
<evidence type="ECO:0000256" key="5">
    <source>
        <dbReference type="ARBA" id="ARBA00023136"/>
    </source>
</evidence>
<dbReference type="OrthoDB" id="9780560at2"/>
<dbReference type="InterPro" id="IPR003838">
    <property type="entry name" value="ABC3_permease_C"/>
</dbReference>
<feature type="transmembrane region" description="Helical" evidence="7">
    <location>
        <begin position="115"/>
        <end position="141"/>
    </location>
</feature>
<comment type="similarity">
    <text evidence="6">Belongs to the ABC-4 integral membrane protein family.</text>
</comment>
<dbReference type="AlphaFoldDB" id="A0A0F0KWG7"/>
<keyword evidence="2" id="KW-1003">Cell membrane</keyword>
<feature type="transmembrane region" description="Helical" evidence="7">
    <location>
        <begin position="57"/>
        <end position="87"/>
    </location>
</feature>
<evidence type="ECO:0000256" key="6">
    <source>
        <dbReference type="ARBA" id="ARBA00038076"/>
    </source>
</evidence>
<dbReference type="GO" id="GO:0022857">
    <property type="term" value="F:transmembrane transporter activity"/>
    <property type="evidence" value="ECO:0007669"/>
    <property type="project" value="TreeGrafter"/>
</dbReference>
<evidence type="ECO:0000256" key="4">
    <source>
        <dbReference type="ARBA" id="ARBA00022989"/>
    </source>
</evidence>
<comment type="caution">
    <text evidence="9">The sequence shown here is derived from an EMBL/GenBank/DDBJ whole genome shotgun (WGS) entry which is preliminary data.</text>
</comment>
<evidence type="ECO:0000256" key="3">
    <source>
        <dbReference type="ARBA" id="ARBA00022692"/>
    </source>
</evidence>
<feature type="transmembrane region" description="Helical" evidence="7">
    <location>
        <begin position="235"/>
        <end position="256"/>
    </location>
</feature>
<feature type="transmembrane region" description="Helical" evidence="7">
    <location>
        <begin position="211"/>
        <end position="229"/>
    </location>
</feature>
<dbReference type="InterPro" id="IPR050250">
    <property type="entry name" value="Macrolide_Exporter_MacB"/>
</dbReference>
<dbReference type="RefSeq" id="WP_045262619.1">
    <property type="nucleotide sequence ID" value="NZ_JYIV01000017.1"/>
</dbReference>
<evidence type="ECO:0000259" key="8">
    <source>
        <dbReference type="Pfam" id="PF02687"/>
    </source>
</evidence>
<feature type="domain" description="ABC3 transporter permease C-terminal" evidence="8">
    <location>
        <begin position="340"/>
        <end position="460"/>
    </location>
</feature>
<reference evidence="9 10" key="1">
    <citation type="submission" date="2015-02" db="EMBL/GenBank/DDBJ databases">
        <title>Draft genome sequences of ten Microbacterium spp. with emphasis on heavy metal contaminated environments.</title>
        <authorList>
            <person name="Corretto E."/>
        </authorList>
    </citation>
    <scope>NUCLEOTIDE SEQUENCE [LARGE SCALE GENOMIC DNA]</scope>
    <source>
        <strain evidence="9 10">BEL163</strain>
    </source>
</reference>
<dbReference type="PANTHER" id="PTHR30572:SF4">
    <property type="entry name" value="ABC TRANSPORTER PERMEASE YTRF"/>
    <property type="match status" value="1"/>
</dbReference>
<evidence type="ECO:0000313" key="10">
    <source>
        <dbReference type="Proteomes" id="UP000033725"/>
    </source>
</evidence>
<evidence type="ECO:0000256" key="7">
    <source>
        <dbReference type="SAM" id="Phobius"/>
    </source>
</evidence>